<dbReference type="Pfam" id="PF01285">
    <property type="entry name" value="TEA"/>
    <property type="match status" value="1"/>
</dbReference>
<evidence type="ECO:0000259" key="19">
    <source>
        <dbReference type="PROSITE" id="PS51088"/>
    </source>
</evidence>
<gene>
    <name evidence="20" type="ORF">MERGE_001012</name>
</gene>
<dbReference type="InterPro" id="IPR029060">
    <property type="entry name" value="PIN-like_dom_sf"/>
</dbReference>
<dbReference type="EC" id="3.2.1.58" evidence="12"/>
<dbReference type="SUPFAM" id="SSF51445">
    <property type="entry name" value="(Trans)glycosidases"/>
    <property type="match status" value="1"/>
</dbReference>
<dbReference type="SMART" id="SM00485">
    <property type="entry name" value="XPGN"/>
    <property type="match status" value="1"/>
</dbReference>
<dbReference type="SUPFAM" id="SSF88723">
    <property type="entry name" value="PIN domain-like"/>
    <property type="match status" value="1"/>
</dbReference>
<dbReference type="PROSITE" id="PS00554">
    <property type="entry name" value="TEA_1"/>
    <property type="match status" value="1"/>
</dbReference>
<dbReference type="InterPro" id="IPR036279">
    <property type="entry name" value="5-3_exonuclease_C_sf"/>
</dbReference>
<comment type="similarity">
    <text evidence="3 15">Belongs to the glycosyl hydrolase 17 family.</text>
</comment>
<organism evidence="20 21">
    <name type="scientific">Pneumocystis wakefieldiae</name>
    <dbReference type="NCBI Taxonomy" id="38082"/>
    <lineage>
        <taxon>Eukaryota</taxon>
        <taxon>Fungi</taxon>
        <taxon>Dikarya</taxon>
        <taxon>Ascomycota</taxon>
        <taxon>Taphrinomycotina</taxon>
        <taxon>Pneumocystomycetes</taxon>
        <taxon>Pneumocystaceae</taxon>
        <taxon>Pneumocystis</taxon>
    </lineage>
</organism>
<keyword evidence="21" id="KW-1185">Reference proteome</keyword>
<dbReference type="Gene3D" id="3.20.20.80">
    <property type="entry name" value="Glycosidases"/>
    <property type="match status" value="1"/>
</dbReference>
<feature type="compositionally biased region" description="Polar residues" evidence="17">
    <location>
        <begin position="904"/>
        <end position="934"/>
    </location>
</feature>
<evidence type="ECO:0000256" key="2">
    <source>
        <dbReference type="ARBA" id="ARBA00008421"/>
    </source>
</evidence>
<evidence type="ECO:0000256" key="6">
    <source>
        <dbReference type="ARBA" id="ARBA00022722"/>
    </source>
</evidence>
<keyword evidence="18" id="KW-0472">Membrane</keyword>
<dbReference type="Gene3D" id="6.10.20.40">
    <property type="entry name" value="TEA/ATTS domain"/>
    <property type="match status" value="1"/>
</dbReference>
<feature type="domain" description="TEA" evidence="19">
    <location>
        <begin position="62"/>
        <end position="136"/>
    </location>
</feature>
<dbReference type="GO" id="GO:0003700">
    <property type="term" value="F:DNA-binding transcription factor activity"/>
    <property type="evidence" value="ECO:0007669"/>
    <property type="project" value="InterPro"/>
</dbReference>
<dbReference type="Gene3D" id="3.40.50.1010">
    <property type="entry name" value="5'-nuclease"/>
    <property type="match status" value="2"/>
</dbReference>
<dbReference type="InterPro" id="IPR017853">
    <property type="entry name" value="GH"/>
</dbReference>
<dbReference type="GO" id="GO:0071555">
    <property type="term" value="P:cell wall organization"/>
    <property type="evidence" value="ECO:0007669"/>
    <property type="project" value="TreeGrafter"/>
</dbReference>
<dbReference type="SMART" id="SM00484">
    <property type="entry name" value="XPGI"/>
    <property type="match status" value="1"/>
</dbReference>
<dbReference type="PROSITE" id="PS51088">
    <property type="entry name" value="TEA_2"/>
    <property type="match status" value="1"/>
</dbReference>
<dbReference type="PANTHER" id="PTHR16631">
    <property type="entry name" value="GLUCAN 1,3-BETA-GLUCOSIDASE"/>
    <property type="match status" value="1"/>
</dbReference>
<sequence>MSLMPDVAETVNAEKCPLGEISHNVGSLGGSKIGTERVENASSLKEGQYGVKRTRLKCEKRENFGEKVWPVDVEEAFMDAIAHIPKLGRRKIVMGSKPYGRNELIADYIYRRTGKIRTRKQVSSHIQVLKHLRREDSEFLKMISDTPCVSPEKMKSNDSFFTPSSPSLVNFDSSVPCQQSNTFDFPRSLLNNFLPSSISKYPYFRVLEFSIWKTSFASEHVYSRLKDSSLTTVFLDSLPNWSVRFPYLAEVLLSPIGITCPVYYVSSTLSIPSINDEKSTFQAHFVLAKPPTTAQDETWGCVIRIYTMSQCILELKQKAFVHDENIILPFAIDFWATFLSGLNSLSAEYHSADDSAGAEKSKYKKEWEIRIAVRGITVVFEVLRFSNSSSRMALLAWEFDTVFSDSGTTVCKEVVFDRLLYNSCENEQLFTPLSNYEQCTTPCMSFHSSPLSVYSTNCSMPLSNYLSPPSIIRPTNIPILYENLQQYTPSQAPSIVNSLPFVSSGSYDSQDKFLTGSISENETVNGWQTESFPKLGFFSTDSNGLGTVASNRMHIIKFMVLVVSLLLILLITFLFWTASFIWKVIGRGHLGFSISTRKLNGNCKDTNDYLEDILLSKQHSLFIRLFSISDCNCMEKIMPVIISNDMKIILGIWPGGVETEQFRYQLSLLKGIPREHVPYIYAISVGSEVLYRKDYSSEILLDQINAVRELLNEMDFKSIKLGTADTWNVFADGTANKIIGFLDIAFLNSFPYWQGHAIEHSAYSFFADISNAIGVVRSIKHNIEVWIGESGWPTDGVTYGAAVPSVENAAYFWVNVICTSLFNNLNVVVFELTDEPWKGDAIGLSGQSSNVEKFWGVFTIDKIQKYSLECPKESEKVIPYISSNIDTSPDSGNTNDEGSKVDSGDTNNEGSKVDSGDTNNEGSKVDSGDTNNEGSKVDSGNTDDDSDDSKVDSGDTNNEGSKVDSGNTDDDSDDSKVDSGNTDDDIFDEIFGHDDSSTDSKEPNKSFRIFCLLMGVKYLISFLRRFTPKSIRKVDKKELRYKTLAIDGTLLIRRMFSSPWVPIPDRYRHILWTLYLARICRLYKVIPIIVFDGQRSAPEKSDEQIRRTNIKEEIRKNFVKNTNKAARLKSLMEIAYQMSKLNIQDREIIDLLLKKAIYVYNNFKSEMTGFDSYESDLAIKLQIWIRNEFSIYKNGNTILESLLELIIDYIYKISLDSTAELTSELSTLINLLDPNITNIVRDDLEKQQISMDILIEKLSRRLSVPTWKQINQTKTIFKTLGMTVLTSPPGYEAEAVASSLVNNGIADFVVTEDTDTLLFNAKMLRGFMSMKKLVSGRNNFFLFSNMYMIDPIDVRLNLGNISENSFIDFAILCGTDFCKTIKGLGSLGAFFLIQKYKNIELILENLSKFKTKDGRQKYVAPENYIQEVQIARKVFMRVPHMHFFDHKLIISNASLFNIRENDWKELEKSIIDKNYLFLKRENSKEYS</sequence>
<evidence type="ECO:0000256" key="9">
    <source>
        <dbReference type="ARBA" id="ARBA00023180"/>
    </source>
</evidence>
<dbReference type="GO" id="GO:0009986">
    <property type="term" value="C:cell surface"/>
    <property type="evidence" value="ECO:0007669"/>
    <property type="project" value="TreeGrafter"/>
</dbReference>
<dbReference type="GO" id="GO:0005975">
    <property type="term" value="P:carbohydrate metabolic process"/>
    <property type="evidence" value="ECO:0007669"/>
    <property type="project" value="InterPro"/>
</dbReference>
<keyword evidence="4" id="KW-0134">Cell wall</keyword>
<name>A0A899G5C7_9ASCO</name>
<evidence type="ECO:0000256" key="3">
    <source>
        <dbReference type="ARBA" id="ARBA00008773"/>
    </source>
</evidence>
<dbReference type="PRINTS" id="PR00853">
    <property type="entry name" value="XPGRADSUPER"/>
</dbReference>
<dbReference type="PRINTS" id="PR00065">
    <property type="entry name" value="TEADOMAIN"/>
</dbReference>
<comment type="catalytic activity">
    <reaction evidence="11">
        <text>Successive hydrolysis of beta-D-glucose units from the non-reducing ends of (1-&gt;3)-beta-D-glucans, releasing alpha-glucose.</text>
        <dbReference type="EC" id="3.2.1.58"/>
    </reaction>
</comment>
<evidence type="ECO:0000256" key="5">
    <source>
        <dbReference type="ARBA" id="ARBA00022525"/>
    </source>
</evidence>
<dbReference type="GO" id="GO:0004338">
    <property type="term" value="F:glucan exo-1,3-beta-glucosidase activity"/>
    <property type="evidence" value="ECO:0007669"/>
    <property type="project" value="UniProtKB-EC"/>
</dbReference>
<dbReference type="InterPro" id="IPR006085">
    <property type="entry name" value="XPG_DNA_repair_N"/>
</dbReference>
<evidence type="ECO:0000256" key="18">
    <source>
        <dbReference type="SAM" id="Phobius"/>
    </source>
</evidence>
<dbReference type="GO" id="GO:0042973">
    <property type="term" value="F:glucan endo-1,3-beta-D-glucosidase activity"/>
    <property type="evidence" value="ECO:0007669"/>
    <property type="project" value="TreeGrafter"/>
</dbReference>
<evidence type="ECO:0000256" key="16">
    <source>
        <dbReference type="RuleBase" id="RU004336"/>
    </source>
</evidence>
<dbReference type="GO" id="GO:0006281">
    <property type="term" value="P:DNA repair"/>
    <property type="evidence" value="ECO:0007669"/>
    <property type="project" value="UniProtKB-ARBA"/>
</dbReference>
<keyword evidence="6" id="KW-0540">Nuclease</keyword>
<comment type="subcellular location">
    <subcellularLocation>
        <location evidence="1">Secreted</location>
        <location evidence="1">Cell wall</location>
    </subcellularLocation>
</comment>
<feature type="transmembrane region" description="Helical" evidence="18">
    <location>
        <begin position="558"/>
        <end position="582"/>
    </location>
</feature>
<feature type="region of interest" description="Disordered" evidence="17">
    <location>
        <begin position="882"/>
        <end position="982"/>
    </location>
</feature>
<keyword evidence="7" id="KW-0732">Signal</keyword>
<evidence type="ECO:0000256" key="14">
    <source>
        <dbReference type="PROSITE-ProRule" id="PRU00505"/>
    </source>
</evidence>
<evidence type="ECO:0000256" key="1">
    <source>
        <dbReference type="ARBA" id="ARBA00004191"/>
    </source>
</evidence>
<dbReference type="Pfam" id="PF00752">
    <property type="entry name" value="XPG_N"/>
    <property type="match status" value="1"/>
</dbReference>
<evidence type="ECO:0000256" key="15">
    <source>
        <dbReference type="RuleBase" id="RU004335"/>
    </source>
</evidence>
<keyword evidence="9" id="KW-0325">Glycoprotein</keyword>
<keyword evidence="10 16" id="KW-0326">Glycosidase</keyword>
<keyword evidence="18" id="KW-0812">Transmembrane</keyword>
<dbReference type="InterPro" id="IPR006084">
    <property type="entry name" value="XPG/Rad2"/>
</dbReference>
<dbReference type="PROSITE" id="PS00587">
    <property type="entry name" value="GLYCOSYL_HYDROL_F17"/>
    <property type="match status" value="1"/>
</dbReference>
<keyword evidence="8 16" id="KW-0378">Hydrolase</keyword>
<dbReference type="Proteomes" id="UP000663699">
    <property type="component" value="Chromosome 13"/>
</dbReference>
<evidence type="ECO:0000256" key="10">
    <source>
        <dbReference type="ARBA" id="ARBA00023295"/>
    </source>
</evidence>
<proteinExistence type="inferred from homology"/>
<keyword evidence="5" id="KW-0964">Secreted</keyword>
<comment type="similarity">
    <text evidence="2">Belongs to the TEC1 family.</text>
</comment>
<dbReference type="SUPFAM" id="SSF47807">
    <property type="entry name" value="5' to 3' exonuclease, C-terminal subdomain"/>
    <property type="match status" value="1"/>
</dbReference>
<dbReference type="GO" id="GO:0005576">
    <property type="term" value="C:extracellular region"/>
    <property type="evidence" value="ECO:0007669"/>
    <property type="project" value="TreeGrafter"/>
</dbReference>
<dbReference type="EMBL" id="CP054544">
    <property type="protein sequence ID" value="QSL66629.1"/>
    <property type="molecule type" value="Genomic_DNA"/>
</dbReference>
<evidence type="ECO:0000256" key="11">
    <source>
        <dbReference type="ARBA" id="ARBA00036824"/>
    </source>
</evidence>
<evidence type="ECO:0000256" key="8">
    <source>
        <dbReference type="ARBA" id="ARBA00022801"/>
    </source>
</evidence>
<evidence type="ECO:0000256" key="13">
    <source>
        <dbReference type="ARBA" id="ARBA00041761"/>
    </source>
</evidence>
<evidence type="ECO:0000256" key="4">
    <source>
        <dbReference type="ARBA" id="ARBA00022512"/>
    </source>
</evidence>
<evidence type="ECO:0000256" key="17">
    <source>
        <dbReference type="SAM" id="MobiDB-lite"/>
    </source>
</evidence>
<dbReference type="Pfam" id="PF00867">
    <property type="entry name" value="XPG_I"/>
    <property type="match status" value="1"/>
</dbReference>
<dbReference type="GO" id="GO:0004518">
    <property type="term" value="F:nuclease activity"/>
    <property type="evidence" value="ECO:0007669"/>
    <property type="project" value="UniProtKB-KW"/>
</dbReference>
<feature type="compositionally biased region" description="Polar residues" evidence="17">
    <location>
        <begin position="882"/>
        <end position="896"/>
    </location>
</feature>
<dbReference type="InterPro" id="IPR000818">
    <property type="entry name" value="TEA/ATTS_dom"/>
</dbReference>
<evidence type="ECO:0000313" key="21">
    <source>
        <dbReference type="Proteomes" id="UP000663699"/>
    </source>
</evidence>
<dbReference type="InterPro" id="IPR038096">
    <property type="entry name" value="TEA/ATTS_sf"/>
</dbReference>
<accession>A0A899G5C7</accession>
<dbReference type="PANTHER" id="PTHR16631:SF26">
    <property type="entry name" value="GLUCAN 1,3-BETA-GLUCOSIDASE"/>
    <property type="match status" value="1"/>
</dbReference>
<protein>
    <recommendedName>
        <fullName evidence="12">glucan 1,3-beta-glucosidase</fullName>
        <ecNumber evidence="12">3.2.1.58</ecNumber>
    </recommendedName>
    <alternativeName>
        <fullName evidence="13">Exo-1,3-beta-glucanase</fullName>
    </alternativeName>
</protein>
<dbReference type="Gene3D" id="1.10.150.20">
    <property type="entry name" value="5' to 3' exonuclease, C-terminal subdomain"/>
    <property type="match status" value="1"/>
</dbReference>
<dbReference type="InterPro" id="IPR006086">
    <property type="entry name" value="XPG-I_dom"/>
</dbReference>
<dbReference type="GO" id="GO:0009277">
    <property type="term" value="C:fungal-type cell wall"/>
    <property type="evidence" value="ECO:0007669"/>
    <property type="project" value="TreeGrafter"/>
</dbReference>
<keyword evidence="18" id="KW-1133">Transmembrane helix</keyword>
<evidence type="ECO:0000313" key="20">
    <source>
        <dbReference type="EMBL" id="QSL66629.1"/>
    </source>
</evidence>
<evidence type="ECO:0000256" key="7">
    <source>
        <dbReference type="ARBA" id="ARBA00022729"/>
    </source>
</evidence>
<reference evidence="20" key="1">
    <citation type="submission" date="2020-06" db="EMBL/GenBank/DDBJ databases">
        <title>Genomes of multiple members of Pneumocystis genus reveal paths to human pathogen Pneumocystis jirovecii.</title>
        <authorList>
            <person name="Cisse O.H."/>
            <person name="Ma L."/>
            <person name="Dekker J."/>
            <person name="Khil P."/>
            <person name="Jo J."/>
            <person name="Brenchley J."/>
            <person name="Blair R."/>
            <person name="Pahar B."/>
            <person name="Chabe M."/>
            <person name="Van Rompay K.A."/>
            <person name="Keesler R."/>
            <person name="Sukura A."/>
            <person name="Hirsch V."/>
            <person name="Kutty G."/>
            <person name="Liu Y."/>
            <person name="Peng L."/>
            <person name="Chen J."/>
            <person name="Song J."/>
            <person name="Weissenbacher-Lang C."/>
            <person name="Xu J."/>
            <person name="Upham N.S."/>
            <person name="Stajich J.E."/>
            <person name="Cuomo C.A."/>
            <person name="Cushion M.T."/>
            <person name="Kovacs J.A."/>
        </authorList>
    </citation>
    <scope>NUCLEOTIDE SEQUENCE</scope>
    <source>
        <strain evidence="20">2A</strain>
    </source>
</reference>
<dbReference type="SMART" id="SM00426">
    <property type="entry name" value="TEA"/>
    <property type="match status" value="1"/>
</dbReference>
<dbReference type="InterPro" id="IPR000490">
    <property type="entry name" value="Glyco_hydro_17"/>
</dbReference>
<dbReference type="InterPro" id="IPR050732">
    <property type="entry name" value="Beta-glucan_modifiers"/>
</dbReference>
<feature type="DNA-binding region" description="TEA" evidence="14">
    <location>
        <begin position="62"/>
        <end position="136"/>
    </location>
</feature>
<evidence type="ECO:0000256" key="12">
    <source>
        <dbReference type="ARBA" id="ARBA00038929"/>
    </source>
</evidence>
<dbReference type="Pfam" id="PF00332">
    <property type="entry name" value="Glyco_hydro_17"/>
    <property type="match status" value="1"/>
</dbReference>
<dbReference type="OrthoDB" id="10006572at2759"/>